<dbReference type="Proteomes" id="UP000246410">
    <property type="component" value="Unassembled WGS sequence"/>
</dbReference>
<gene>
    <name evidence="1" type="ORF">DFR69_10361</name>
</gene>
<organism evidence="1 2">
    <name type="scientific">Nocardia neocaledoniensis</name>
    <dbReference type="NCBI Taxonomy" id="236511"/>
    <lineage>
        <taxon>Bacteria</taxon>
        <taxon>Bacillati</taxon>
        <taxon>Actinomycetota</taxon>
        <taxon>Actinomycetes</taxon>
        <taxon>Mycobacteriales</taxon>
        <taxon>Nocardiaceae</taxon>
        <taxon>Nocardia</taxon>
    </lineage>
</organism>
<sequence>MMEPQDRSELVAALLAAEYADAGIDPDAMRLVRAGEHEQWLSALEATGMFGVRALADIAAEWTADPTLLRDALLTEADEFTRRRCLSVWATLDQRPAPGGESARARAIALRR</sequence>
<protein>
    <submittedName>
        <fullName evidence="1">Uncharacterized protein</fullName>
    </submittedName>
</protein>
<proteinExistence type="predicted"/>
<name>A0A317NQT7_9NOCA</name>
<dbReference type="EMBL" id="QGTL01000003">
    <property type="protein sequence ID" value="PWV77465.1"/>
    <property type="molecule type" value="Genomic_DNA"/>
</dbReference>
<accession>A0A317NQT7</accession>
<reference evidence="1 2" key="1">
    <citation type="submission" date="2018-05" db="EMBL/GenBank/DDBJ databases">
        <title>Genomic Encyclopedia of Type Strains, Phase IV (KMG-IV): sequencing the most valuable type-strain genomes for metagenomic binning, comparative biology and taxonomic classification.</title>
        <authorList>
            <person name="Goeker M."/>
        </authorList>
    </citation>
    <scope>NUCLEOTIDE SEQUENCE [LARGE SCALE GENOMIC DNA]</scope>
    <source>
        <strain evidence="1 2">DSM 44717</strain>
    </source>
</reference>
<evidence type="ECO:0000313" key="1">
    <source>
        <dbReference type="EMBL" id="PWV77465.1"/>
    </source>
</evidence>
<keyword evidence="2" id="KW-1185">Reference proteome</keyword>
<dbReference type="RefSeq" id="WP_110036964.1">
    <property type="nucleotide sequence ID" value="NZ_QGTL01000003.1"/>
</dbReference>
<evidence type="ECO:0000313" key="2">
    <source>
        <dbReference type="Proteomes" id="UP000246410"/>
    </source>
</evidence>
<comment type="caution">
    <text evidence="1">The sequence shown here is derived from an EMBL/GenBank/DDBJ whole genome shotgun (WGS) entry which is preliminary data.</text>
</comment>
<dbReference type="AlphaFoldDB" id="A0A317NQT7"/>